<name>A0A225E0F5_9BACT</name>
<proteinExistence type="predicted"/>
<dbReference type="RefSeq" id="WP_088252200.1">
    <property type="nucleotide sequence ID" value="NZ_NIDE01000001.1"/>
</dbReference>
<dbReference type="Proteomes" id="UP000214646">
    <property type="component" value="Unassembled WGS sequence"/>
</dbReference>
<comment type="caution">
    <text evidence="1">The sequence shown here is derived from an EMBL/GenBank/DDBJ whole genome shotgun (WGS) entry which is preliminary data.</text>
</comment>
<reference evidence="2" key="1">
    <citation type="submission" date="2017-06" db="EMBL/GenBank/DDBJ databases">
        <title>Genome analysis of Fimbriiglobus ruber SP5, the first member of the order Planctomycetales with confirmed chitinolytic capability.</title>
        <authorList>
            <person name="Ravin N.V."/>
            <person name="Rakitin A.L."/>
            <person name="Ivanova A.A."/>
            <person name="Beletsky A.V."/>
            <person name="Kulichevskaya I.S."/>
            <person name="Mardanov A.V."/>
            <person name="Dedysh S.N."/>
        </authorList>
    </citation>
    <scope>NUCLEOTIDE SEQUENCE [LARGE SCALE GENOMIC DNA]</scope>
    <source>
        <strain evidence="2">SP5</strain>
    </source>
</reference>
<evidence type="ECO:0000313" key="2">
    <source>
        <dbReference type="Proteomes" id="UP000214646"/>
    </source>
</evidence>
<sequence>MATFYLLPPRECLEHATAEFIARILPGVASPSATLERILDVVGALQSRPSELFFIHREDLPGSGDTGHDLIDGFGAEPGDLVVEVGMASGHAPPKVKRWAIASGVSEESAIG</sequence>
<dbReference type="AlphaFoldDB" id="A0A225E0F5"/>
<protein>
    <submittedName>
        <fullName evidence="1">Uncharacterized protein</fullName>
    </submittedName>
</protein>
<dbReference type="EMBL" id="NIDE01000001">
    <property type="protein sequence ID" value="OWK47052.1"/>
    <property type="molecule type" value="Genomic_DNA"/>
</dbReference>
<dbReference type="OrthoDB" id="289223at2"/>
<gene>
    <name evidence="1" type="ORF">FRUB_00751</name>
</gene>
<evidence type="ECO:0000313" key="1">
    <source>
        <dbReference type="EMBL" id="OWK47052.1"/>
    </source>
</evidence>
<accession>A0A225E0F5</accession>
<organism evidence="1 2">
    <name type="scientific">Fimbriiglobus ruber</name>
    <dbReference type="NCBI Taxonomy" id="1908690"/>
    <lineage>
        <taxon>Bacteria</taxon>
        <taxon>Pseudomonadati</taxon>
        <taxon>Planctomycetota</taxon>
        <taxon>Planctomycetia</taxon>
        <taxon>Gemmatales</taxon>
        <taxon>Gemmataceae</taxon>
        <taxon>Fimbriiglobus</taxon>
    </lineage>
</organism>
<keyword evidence="2" id="KW-1185">Reference proteome</keyword>